<proteinExistence type="predicted"/>
<evidence type="ECO:0000313" key="2">
    <source>
        <dbReference type="Proteomes" id="UP000327493"/>
    </source>
</evidence>
<dbReference type="EMBL" id="VOFY01000019">
    <property type="protein sequence ID" value="KAA8582702.1"/>
    <property type="molecule type" value="Genomic_DNA"/>
</dbReference>
<sequence>MAQSVTFALHWGHWEDRATPIQEADIAVSTMIPFWRLGEDAALRRRAQAGAAAAAKAAQVEAERRAQRGPAVLGVLVLTRESGDGRQGGLGQAEQVVVGVELTHVADGFP</sequence>
<dbReference type="AlphaFoldDB" id="A0A5J5CL90"/>
<keyword evidence="2" id="KW-1185">Reference proteome</keyword>
<reference evidence="1 2" key="1">
    <citation type="submission" date="2019-08" db="EMBL/GenBank/DDBJ databases">
        <title>A chromosome-level genome assembly, high-density linkage maps, and genome scans reveal the genomic architecture of hybrid incompatibilities underlying speciation via character displacement in darters (Percidae: Etheostominae).</title>
        <authorList>
            <person name="Moran R.L."/>
            <person name="Catchen J.M."/>
            <person name="Fuller R.C."/>
        </authorList>
    </citation>
    <scope>NUCLEOTIDE SEQUENCE [LARGE SCALE GENOMIC DNA]</scope>
    <source>
        <strain evidence="1">EspeVRDwgs_2016</strain>
        <tissue evidence="1">Muscle</tissue>
    </source>
</reference>
<comment type="caution">
    <text evidence="1">The sequence shown here is derived from an EMBL/GenBank/DDBJ whole genome shotgun (WGS) entry which is preliminary data.</text>
</comment>
<protein>
    <submittedName>
        <fullName evidence="1">Uncharacterized protein</fullName>
    </submittedName>
</protein>
<name>A0A5J5CL90_9PERO</name>
<organism evidence="1 2">
    <name type="scientific">Etheostoma spectabile</name>
    <name type="common">orangethroat darter</name>
    <dbReference type="NCBI Taxonomy" id="54343"/>
    <lineage>
        <taxon>Eukaryota</taxon>
        <taxon>Metazoa</taxon>
        <taxon>Chordata</taxon>
        <taxon>Craniata</taxon>
        <taxon>Vertebrata</taxon>
        <taxon>Euteleostomi</taxon>
        <taxon>Actinopterygii</taxon>
        <taxon>Neopterygii</taxon>
        <taxon>Teleostei</taxon>
        <taxon>Neoteleostei</taxon>
        <taxon>Acanthomorphata</taxon>
        <taxon>Eupercaria</taxon>
        <taxon>Perciformes</taxon>
        <taxon>Percoidei</taxon>
        <taxon>Percidae</taxon>
        <taxon>Etheostomatinae</taxon>
        <taxon>Etheostoma</taxon>
    </lineage>
</organism>
<evidence type="ECO:0000313" key="1">
    <source>
        <dbReference type="EMBL" id="KAA8582702.1"/>
    </source>
</evidence>
<accession>A0A5J5CL90</accession>
<gene>
    <name evidence="1" type="ORF">FQN60_006373</name>
</gene>
<dbReference type="Proteomes" id="UP000327493">
    <property type="component" value="Chromosome 19"/>
</dbReference>